<evidence type="ECO:0000259" key="1">
    <source>
        <dbReference type="PROSITE" id="PS50943"/>
    </source>
</evidence>
<reference evidence="2 3" key="1">
    <citation type="submission" date="2018-07" db="EMBL/GenBank/DDBJ databases">
        <title>Marsedoiliclastica nanhaica gen. nov. sp. nov., a novel marine hydrocarbonoclastic bacterium isolated from an in-situ enriched hydrocarbon-degrading consortium in deep-sea sediment.</title>
        <authorList>
            <person name="Dong C."/>
            <person name="Ma T."/>
            <person name="Liu R."/>
            <person name="Shao Z."/>
        </authorList>
    </citation>
    <scope>NUCLEOTIDE SEQUENCE [LARGE SCALE GENOMIC DNA]</scope>
    <source>
        <strain evidence="3">soil36-7</strain>
    </source>
</reference>
<dbReference type="GO" id="GO:0003677">
    <property type="term" value="F:DNA binding"/>
    <property type="evidence" value="ECO:0007669"/>
    <property type="project" value="InterPro"/>
</dbReference>
<name>A0A4P7XHJ1_9ALTE</name>
<accession>A0A4P7XHJ1</accession>
<feature type="domain" description="HTH cro/C1-type" evidence="1">
    <location>
        <begin position="11"/>
        <end position="63"/>
    </location>
</feature>
<dbReference type="KEGG" id="hmi:soil367_11415"/>
<dbReference type="SUPFAM" id="SSF47413">
    <property type="entry name" value="lambda repressor-like DNA-binding domains"/>
    <property type="match status" value="1"/>
</dbReference>
<dbReference type="CDD" id="cd00093">
    <property type="entry name" value="HTH_XRE"/>
    <property type="match status" value="1"/>
</dbReference>
<dbReference type="AlphaFoldDB" id="A0A4P7XHJ1"/>
<gene>
    <name evidence="2" type="ORF">soil367_11415</name>
</gene>
<dbReference type="InterPro" id="IPR001387">
    <property type="entry name" value="Cro/C1-type_HTH"/>
</dbReference>
<dbReference type="PROSITE" id="PS50943">
    <property type="entry name" value="HTH_CROC1"/>
    <property type="match status" value="1"/>
</dbReference>
<dbReference type="Pfam" id="PF01381">
    <property type="entry name" value="HTH_3"/>
    <property type="match status" value="1"/>
</dbReference>
<keyword evidence="3" id="KW-1185">Reference proteome</keyword>
<protein>
    <submittedName>
        <fullName evidence="2">XRE family transcriptional regulator</fullName>
    </submittedName>
</protein>
<dbReference type="Proteomes" id="UP000298049">
    <property type="component" value="Chromosome"/>
</dbReference>
<dbReference type="SMART" id="SM00530">
    <property type="entry name" value="HTH_XRE"/>
    <property type="match status" value="1"/>
</dbReference>
<organism evidence="2 3">
    <name type="scientific">Hydrocarboniclastica marina</name>
    <dbReference type="NCBI Taxonomy" id="2259620"/>
    <lineage>
        <taxon>Bacteria</taxon>
        <taxon>Pseudomonadati</taxon>
        <taxon>Pseudomonadota</taxon>
        <taxon>Gammaproteobacteria</taxon>
        <taxon>Alteromonadales</taxon>
        <taxon>Alteromonadaceae</taxon>
        <taxon>Hydrocarboniclastica</taxon>
    </lineage>
</organism>
<dbReference type="RefSeq" id="WP_136549215.1">
    <property type="nucleotide sequence ID" value="NZ_CP031093.1"/>
</dbReference>
<dbReference type="InterPro" id="IPR010982">
    <property type="entry name" value="Lambda_DNA-bd_dom_sf"/>
</dbReference>
<sequence>MKLQTAFGQTLKRHRKAKELSQEAFSEVSSRTYLSELERGLKNPSLDKIDELARTMGIHPLTLLTDCFSCKDGVAVEDIFATITRELESLKSTSKPTRRPGPFGSRV</sequence>
<dbReference type="EMBL" id="CP031093">
    <property type="protein sequence ID" value="QCF26496.1"/>
    <property type="molecule type" value="Genomic_DNA"/>
</dbReference>
<proteinExistence type="predicted"/>
<evidence type="ECO:0000313" key="2">
    <source>
        <dbReference type="EMBL" id="QCF26496.1"/>
    </source>
</evidence>
<dbReference type="Gene3D" id="1.10.260.40">
    <property type="entry name" value="lambda repressor-like DNA-binding domains"/>
    <property type="match status" value="1"/>
</dbReference>
<evidence type="ECO:0000313" key="3">
    <source>
        <dbReference type="Proteomes" id="UP000298049"/>
    </source>
</evidence>
<dbReference type="OrthoDB" id="8527218at2"/>